<dbReference type="InterPro" id="IPR029000">
    <property type="entry name" value="Cyclophilin-like_dom_sf"/>
</dbReference>
<dbReference type="GO" id="GO:0016787">
    <property type="term" value="F:hydrolase activity"/>
    <property type="evidence" value="ECO:0007669"/>
    <property type="project" value="UniProtKB-KW"/>
</dbReference>
<reference evidence="5" key="1">
    <citation type="submission" date="2023-07" db="EMBL/GenBank/DDBJ databases">
        <title>Genome content predicts the carbon catabolic preferences of heterotrophic bacteria.</title>
        <authorList>
            <person name="Gralka M."/>
        </authorList>
    </citation>
    <scope>NUCLEOTIDE SEQUENCE</scope>
    <source>
        <strain evidence="5">E2R20</strain>
    </source>
</reference>
<evidence type="ECO:0000313" key="5">
    <source>
        <dbReference type="EMBL" id="MDO6575136.1"/>
    </source>
</evidence>
<name>A0AAW7YSE6_9STAP</name>
<dbReference type="EMBL" id="JAUOQO010000256">
    <property type="protein sequence ID" value="MDO6575136.1"/>
    <property type="molecule type" value="Genomic_DNA"/>
</dbReference>
<dbReference type="SUPFAM" id="SSF50891">
    <property type="entry name" value="Cyclophilin-like"/>
    <property type="match status" value="1"/>
</dbReference>
<dbReference type="Proteomes" id="UP001170310">
    <property type="component" value="Unassembled WGS sequence"/>
</dbReference>
<sequence>FNSSRTGVRLIGPKPEWARTDGGEAGLHPSNIHDNAYAVGSIDFTGDMPVILGPDGPSLGGFVCPATIIKADLWKMGQLKAGDEISFIPVTIP</sequence>
<keyword evidence="3" id="KW-0067">ATP-binding</keyword>
<accession>A0AAW7YSE6</accession>
<gene>
    <name evidence="5" type="ORF">Q4528_13555</name>
</gene>
<dbReference type="RefSeq" id="WP_303522073.1">
    <property type="nucleotide sequence ID" value="NZ_JAUOQO010000256.1"/>
</dbReference>
<keyword evidence="2" id="KW-0378">Hydrolase</keyword>
<feature type="non-terminal residue" evidence="5">
    <location>
        <position position="1"/>
    </location>
</feature>
<proteinExistence type="predicted"/>
<organism evidence="5 6">
    <name type="scientific">Staphylococcus pasteuri_A</name>
    <dbReference type="NCBI Taxonomy" id="3062664"/>
    <lineage>
        <taxon>Bacteria</taxon>
        <taxon>Bacillati</taxon>
        <taxon>Bacillota</taxon>
        <taxon>Bacilli</taxon>
        <taxon>Bacillales</taxon>
        <taxon>Staphylococcaceae</taxon>
        <taxon>Staphylococcus</taxon>
    </lineage>
</organism>
<feature type="non-terminal residue" evidence="5">
    <location>
        <position position="93"/>
    </location>
</feature>
<evidence type="ECO:0000256" key="2">
    <source>
        <dbReference type="ARBA" id="ARBA00022801"/>
    </source>
</evidence>
<protein>
    <recommendedName>
        <fullName evidence="4">Carboxyltransferase domain-containing protein</fullName>
    </recommendedName>
</protein>
<keyword evidence="1" id="KW-0547">Nucleotide-binding</keyword>
<dbReference type="Gene3D" id="2.40.100.10">
    <property type="entry name" value="Cyclophilin-like"/>
    <property type="match status" value="1"/>
</dbReference>
<dbReference type="InterPro" id="IPR003778">
    <property type="entry name" value="CT_A_B"/>
</dbReference>
<dbReference type="GO" id="GO:0005524">
    <property type="term" value="F:ATP binding"/>
    <property type="evidence" value="ECO:0007669"/>
    <property type="project" value="UniProtKB-KW"/>
</dbReference>
<evidence type="ECO:0000313" key="6">
    <source>
        <dbReference type="Proteomes" id="UP001170310"/>
    </source>
</evidence>
<evidence type="ECO:0000256" key="1">
    <source>
        <dbReference type="ARBA" id="ARBA00022741"/>
    </source>
</evidence>
<dbReference type="AlphaFoldDB" id="A0AAW7YSE6"/>
<evidence type="ECO:0000259" key="4">
    <source>
        <dbReference type="SMART" id="SM00797"/>
    </source>
</evidence>
<dbReference type="Pfam" id="PF02626">
    <property type="entry name" value="CT_A_B"/>
    <property type="match status" value="1"/>
</dbReference>
<feature type="domain" description="Carboxyltransferase" evidence="4">
    <location>
        <begin position="1"/>
        <end position="92"/>
    </location>
</feature>
<evidence type="ECO:0000256" key="3">
    <source>
        <dbReference type="ARBA" id="ARBA00022840"/>
    </source>
</evidence>
<comment type="caution">
    <text evidence="5">The sequence shown here is derived from an EMBL/GenBank/DDBJ whole genome shotgun (WGS) entry which is preliminary data.</text>
</comment>
<keyword evidence="6" id="KW-1185">Reference proteome</keyword>
<dbReference type="SMART" id="SM00797">
    <property type="entry name" value="AHS2"/>
    <property type="match status" value="1"/>
</dbReference>